<gene>
    <name evidence="2" type="ORF">BW897_31225</name>
</gene>
<dbReference type="AlphaFoldDB" id="A0A1S9T7N0"/>
<name>A0A1S9T7N0_BACCE</name>
<dbReference type="Gene3D" id="3.30.420.40">
    <property type="match status" value="2"/>
</dbReference>
<accession>A0A1S9T7N0</accession>
<sequence length="397" mass="45008">MSVLCNLKADIGNSKVKFKIEDKVQKIPSVYKRLFKPLTPSETDIEKCVVNLLDDLNVHITSSSIKRSGQFLVGKRAMNFAKDTTTMDIEEGGKHEDDLPIIHLVSIVAAKAIQKEFGETRELPKTLDVKVNLTTAIPASEWKPEHARQLERRFVEKSHIAIVDVAEEKVTVTVTFEKVRVTREGIPPLYRMIRAIADGDHKMFSRYVEFCKNELKYSEEKIQNLLTVEVFSKKKILHADIGDGTTEYIYTDGLNPIPDSCTGERRGIGHALLEAIALLQESRPGVGELTRQQFAEILLNTEHKFHKESQEFFYETRFVQAENILRDIRNKYRNNTASEAEVIAIYGGGSIALEDDLKNELISFCKKNKLELLWIPAEYAVDMNIEGLDVLANEVLA</sequence>
<dbReference type="InterPro" id="IPR040607">
    <property type="entry name" value="ALP_N"/>
</dbReference>
<organism evidence="2 3">
    <name type="scientific">Bacillus cereus</name>
    <dbReference type="NCBI Taxonomy" id="1396"/>
    <lineage>
        <taxon>Bacteria</taxon>
        <taxon>Bacillati</taxon>
        <taxon>Bacillota</taxon>
        <taxon>Bacilli</taxon>
        <taxon>Bacillales</taxon>
        <taxon>Bacillaceae</taxon>
        <taxon>Bacillus</taxon>
        <taxon>Bacillus cereus group</taxon>
    </lineage>
</organism>
<dbReference type="Proteomes" id="UP000190906">
    <property type="component" value="Unassembled WGS sequence"/>
</dbReference>
<protein>
    <recommendedName>
        <fullName evidence="1">Actin-like protein N-terminal domain-containing protein</fullName>
    </recommendedName>
</protein>
<proteinExistence type="predicted"/>
<feature type="domain" description="Actin-like protein N-terminal" evidence="1">
    <location>
        <begin position="10"/>
        <end position="185"/>
    </location>
</feature>
<dbReference type="SUPFAM" id="SSF53067">
    <property type="entry name" value="Actin-like ATPase domain"/>
    <property type="match status" value="1"/>
</dbReference>
<evidence type="ECO:0000313" key="3">
    <source>
        <dbReference type="Proteomes" id="UP000190906"/>
    </source>
</evidence>
<comment type="caution">
    <text evidence="2">The sequence shown here is derived from an EMBL/GenBank/DDBJ whole genome shotgun (WGS) entry which is preliminary data.</text>
</comment>
<evidence type="ECO:0000313" key="2">
    <source>
        <dbReference type="EMBL" id="OOR05709.1"/>
    </source>
</evidence>
<dbReference type="Pfam" id="PF17989">
    <property type="entry name" value="ALP_N"/>
    <property type="match status" value="1"/>
</dbReference>
<dbReference type="EMBL" id="MUAJ01000081">
    <property type="protein sequence ID" value="OOR05709.1"/>
    <property type="molecule type" value="Genomic_DNA"/>
</dbReference>
<dbReference type="CDD" id="cd24023">
    <property type="entry name" value="ASKHA_NBD_ParM_Alp7A-like"/>
    <property type="match status" value="1"/>
</dbReference>
<evidence type="ECO:0000259" key="1">
    <source>
        <dbReference type="Pfam" id="PF17989"/>
    </source>
</evidence>
<dbReference type="InterPro" id="IPR043129">
    <property type="entry name" value="ATPase_NBD"/>
</dbReference>
<reference evidence="2 3" key="1">
    <citation type="submission" date="2017-01" db="EMBL/GenBank/DDBJ databases">
        <title>Bacillus cereus isolates.</title>
        <authorList>
            <person name="Beno S.M."/>
        </authorList>
    </citation>
    <scope>NUCLEOTIDE SEQUENCE [LARGE SCALE GENOMIC DNA]</scope>
    <source>
        <strain evidence="2 3">FSL H8-0485</strain>
    </source>
</reference>
<dbReference type="RefSeq" id="WP_078205832.1">
    <property type="nucleotide sequence ID" value="NZ_MUAJ01000081.1"/>
</dbReference>